<proteinExistence type="predicted"/>
<reference evidence="2" key="1">
    <citation type="submission" date="2023-03" db="EMBL/GenBank/DDBJ databases">
        <title>Massive genome expansion in bonnet fungi (Mycena s.s.) driven by repeated elements and novel gene families across ecological guilds.</title>
        <authorList>
            <consortium name="Lawrence Berkeley National Laboratory"/>
            <person name="Harder C.B."/>
            <person name="Miyauchi S."/>
            <person name="Viragh M."/>
            <person name="Kuo A."/>
            <person name="Thoen E."/>
            <person name="Andreopoulos B."/>
            <person name="Lu D."/>
            <person name="Skrede I."/>
            <person name="Drula E."/>
            <person name="Henrissat B."/>
            <person name="Morin E."/>
            <person name="Kohler A."/>
            <person name="Barry K."/>
            <person name="LaButti K."/>
            <person name="Morin E."/>
            <person name="Salamov A."/>
            <person name="Lipzen A."/>
            <person name="Mereny Z."/>
            <person name="Hegedus B."/>
            <person name="Baldrian P."/>
            <person name="Stursova M."/>
            <person name="Weitz H."/>
            <person name="Taylor A."/>
            <person name="Grigoriev I.V."/>
            <person name="Nagy L.G."/>
            <person name="Martin F."/>
            <person name="Kauserud H."/>
        </authorList>
    </citation>
    <scope>NUCLEOTIDE SEQUENCE</scope>
    <source>
        <strain evidence="2">9284</strain>
    </source>
</reference>
<evidence type="ECO:0000313" key="3">
    <source>
        <dbReference type="Proteomes" id="UP001221142"/>
    </source>
</evidence>
<dbReference type="AlphaFoldDB" id="A0AAD7C9H9"/>
<dbReference type="EMBL" id="JARKIF010000004">
    <property type="protein sequence ID" value="KAJ7642281.1"/>
    <property type="molecule type" value="Genomic_DNA"/>
</dbReference>
<comment type="caution">
    <text evidence="2">The sequence shown here is derived from an EMBL/GenBank/DDBJ whole genome shotgun (WGS) entry which is preliminary data.</text>
</comment>
<evidence type="ECO:0000256" key="1">
    <source>
        <dbReference type="SAM" id="MobiDB-lite"/>
    </source>
</evidence>
<feature type="region of interest" description="Disordered" evidence="1">
    <location>
        <begin position="107"/>
        <end position="156"/>
    </location>
</feature>
<keyword evidence="3" id="KW-1185">Reference proteome</keyword>
<organism evidence="2 3">
    <name type="scientific">Roridomyces roridus</name>
    <dbReference type="NCBI Taxonomy" id="1738132"/>
    <lineage>
        <taxon>Eukaryota</taxon>
        <taxon>Fungi</taxon>
        <taxon>Dikarya</taxon>
        <taxon>Basidiomycota</taxon>
        <taxon>Agaricomycotina</taxon>
        <taxon>Agaricomycetes</taxon>
        <taxon>Agaricomycetidae</taxon>
        <taxon>Agaricales</taxon>
        <taxon>Marasmiineae</taxon>
        <taxon>Mycenaceae</taxon>
        <taxon>Roridomyces</taxon>
    </lineage>
</organism>
<accession>A0AAD7C9H9</accession>
<protein>
    <submittedName>
        <fullName evidence="2">Uncharacterized protein</fullName>
    </submittedName>
</protein>
<gene>
    <name evidence="2" type="ORF">FB45DRAFT_1000605</name>
</gene>
<evidence type="ECO:0000313" key="2">
    <source>
        <dbReference type="EMBL" id="KAJ7642281.1"/>
    </source>
</evidence>
<dbReference type="Proteomes" id="UP001221142">
    <property type="component" value="Unassembled WGS sequence"/>
</dbReference>
<name>A0AAD7C9H9_9AGAR</name>
<feature type="region of interest" description="Disordered" evidence="1">
    <location>
        <begin position="185"/>
        <end position="206"/>
    </location>
</feature>
<sequence>MSKDGAGADAEVYTLDELGRRTGEWCTLAGAPDEVFGGPLRMAQTNDSTKSPRTDAGSAEVHSDLEFNLARVLSYCLMKFSRRKQRSGRRAEDASLRISVEACHGRLATPPSESSCRIPSHAKAKQHSSRMPVDEVTNAGKTQCGNESDQRARERPVKNWARAATLHPPRPCSCITSGTVHDGRRFSRNHPLADEDDFRSTPERMSRAHSRRLVLVTSTAGDTIGQPSGIPRPVPRVRMRFKDVLGDAICMRVNIRRMGEVEGENAGNTSGSEPFGFSHTLIDPITPACSGATSLTGRMRLDEWLYPPWDLDGMPSWMGFGTQPIWLLAGPGGGMGVSSGHRGSAGGFLGGFRAGEREGVGVEAAGEGQPLNRFGREWDRWKATIEGYRSGMLSGREARRDAEQPLNLTADIIVKEQLEGLASLVLESSEAEDRGSSFLTEPVHRLDTIKSAEEWEKNTGRYGTQLSAMLFQHHTPAFKDLNRQERRDRMIEMASEFKQFVAERESGGRCSDGSKSCATRADSEQLETGILAHLLFTVLNVWQKKPNFDHFLHLIKKIVPPLRYSTVQCPSTRGFTDSEDENGRVLLGVVHALCVETDQDILTTFIWDNHPWAIGYPRLEGEY</sequence>